<evidence type="ECO:0000313" key="2">
    <source>
        <dbReference type="Proteomes" id="UP000028493"/>
    </source>
</evidence>
<dbReference type="NCBIfam" id="TIGR03757">
    <property type="entry name" value="conj_TIGR03757"/>
    <property type="match status" value="1"/>
</dbReference>
<proteinExistence type="predicted"/>
<organism evidence="1 2">
    <name type="scientific">Xenorhabdus bovienii str. kraussei Becker Underwood</name>
    <dbReference type="NCBI Taxonomy" id="1398204"/>
    <lineage>
        <taxon>Bacteria</taxon>
        <taxon>Pseudomonadati</taxon>
        <taxon>Pseudomonadota</taxon>
        <taxon>Gammaproteobacteria</taxon>
        <taxon>Enterobacterales</taxon>
        <taxon>Morganellaceae</taxon>
        <taxon>Xenorhabdus</taxon>
    </lineage>
</organism>
<sequence length="140" mass="15855">MFSDGQVEMRKRDTLLCWLGWMVASVSQAKTVLYTDSQHPPVNLSPDTHLVWLDAAEQQRQKRFAHLSADPQQALMQAHALLQSPPWHQQEQQMIEAYRAVVAAWQLGVRKYPAVVFDDRDVVYGTADVAKASALREPGQ</sequence>
<accession>A0A077Q3Y2</accession>
<protein>
    <submittedName>
        <fullName evidence="1">Putative exported protein</fullName>
    </submittedName>
</protein>
<name>A0A077Q3Y2_XENBV</name>
<gene>
    <name evidence="1" type="ORF">XBKB1_940023</name>
</gene>
<reference evidence="1" key="1">
    <citation type="submission" date="2013-07" db="EMBL/GenBank/DDBJ databases">
        <title>Sub-species coevolution in mutualistic symbiosis.</title>
        <authorList>
            <person name="Murfin K."/>
            <person name="Klassen J."/>
            <person name="Lee M."/>
            <person name="Forst S."/>
            <person name="Stock P."/>
            <person name="Goodrich-Blair H."/>
        </authorList>
    </citation>
    <scope>NUCLEOTIDE SEQUENCE [LARGE SCALE GENOMIC DNA]</scope>
    <source>
        <strain evidence="1">Kraussei Becker Underwood</strain>
    </source>
</reference>
<dbReference type="Pfam" id="PF07511">
    <property type="entry name" value="DUF1525"/>
    <property type="match status" value="1"/>
</dbReference>
<dbReference type="InterPro" id="IPR011090">
    <property type="entry name" value="Integr_conj_element_PFL4709"/>
</dbReference>
<dbReference type="AlphaFoldDB" id="A0A077Q3Y2"/>
<comment type="caution">
    <text evidence="1">The sequence shown here is derived from an EMBL/GenBank/DDBJ whole genome shotgun (WGS) entry which is preliminary data.</text>
</comment>
<dbReference type="Proteomes" id="UP000028493">
    <property type="component" value="Unassembled WGS sequence"/>
</dbReference>
<evidence type="ECO:0000313" key="1">
    <source>
        <dbReference type="EMBL" id="CDH26794.1"/>
    </source>
</evidence>
<dbReference type="EMBL" id="CBSZ010000433">
    <property type="protein sequence ID" value="CDH26794.1"/>
    <property type="molecule type" value="Genomic_DNA"/>
</dbReference>
<dbReference type="HOGENOM" id="CLU_126563_0_0_6"/>